<evidence type="ECO:0000313" key="7">
    <source>
        <dbReference type="Proteomes" id="UP000644010"/>
    </source>
</evidence>
<evidence type="ECO:0000256" key="1">
    <source>
        <dbReference type="ARBA" id="ARBA00004127"/>
    </source>
</evidence>
<gene>
    <name evidence="6" type="ORF">H8S77_21435</name>
</gene>
<dbReference type="EMBL" id="JACOOI010000031">
    <property type="protein sequence ID" value="MBC5645451.1"/>
    <property type="molecule type" value="Genomic_DNA"/>
</dbReference>
<evidence type="ECO:0000259" key="5">
    <source>
        <dbReference type="Pfam" id="PF06803"/>
    </source>
</evidence>
<comment type="caution">
    <text evidence="6">The sequence shown here is derived from an EMBL/GenBank/DDBJ whole genome shotgun (WGS) entry which is preliminary data.</text>
</comment>
<evidence type="ECO:0000256" key="2">
    <source>
        <dbReference type="ARBA" id="ARBA00022692"/>
    </source>
</evidence>
<accession>A0ABR7E6S0</accession>
<sequence>MMEKRSVINYSELWEKISEYTRKAGRVSARPVLLLYYVLKSPDTPKSDKLLIVSALSYLVLPIDLISARRLPVIGWIDEIVSLTIAYQKVSKYITLEIQWKVDNILDRWFPETEPEVLTN</sequence>
<keyword evidence="3" id="KW-1133">Transmembrane helix</keyword>
<keyword evidence="7" id="KW-1185">Reference proteome</keyword>
<evidence type="ECO:0000256" key="4">
    <source>
        <dbReference type="ARBA" id="ARBA00023136"/>
    </source>
</evidence>
<dbReference type="RefSeq" id="WP_186961153.1">
    <property type="nucleotide sequence ID" value="NZ_JACOOI010000031.1"/>
</dbReference>
<comment type="subcellular location">
    <subcellularLocation>
        <location evidence="1">Endomembrane system</location>
        <topology evidence="1">Multi-pass membrane protein</topology>
    </subcellularLocation>
</comment>
<organism evidence="6 7">
    <name type="scientific">Parabacteroides segnis</name>
    <dbReference type="NCBI Taxonomy" id="2763058"/>
    <lineage>
        <taxon>Bacteria</taxon>
        <taxon>Pseudomonadati</taxon>
        <taxon>Bacteroidota</taxon>
        <taxon>Bacteroidia</taxon>
        <taxon>Bacteroidales</taxon>
        <taxon>Tannerellaceae</taxon>
        <taxon>Parabacteroides</taxon>
    </lineage>
</organism>
<name>A0ABR7E6S0_9BACT</name>
<keyword evidence="4" id="KW-0472">Membrane</keyword>
<evidence type="ECO:0000256" key="3">
    <source>
        <dbReference type="ARBA" id="ARBA00022989"/>
    </source>
</evidence>
<dbReference type="Pfam" id="PF06803">
    <property type="entry name" value="DUF1232"/>
    <property type="match status" value="1"/>
</dbReference>
<feature type="domain" description="DUF1232" evidence="5">
    <location>
        <begin position="49"/>
        <end position="84"/>
    </location>
</feature>
<proteinExistence type="predicted"/>
<dbReference type="InterPro" id="IPR010652">
    <property type="entry name" value="DUF1232"/>
</dbReference>
<evidence type="ECO:0000313" key="6">
    <source>
        <dbReference type="EMBL" id="MBC5645451.1"/>
    </source>
</evidence>
<dbReference type="Proteomes" id="UP000644010">
    <property type="component" value="Unassembled WGS sequence"/>
</dbReference>
<reference evidence="6 7" key="1">
    <citation type="submission" date="2020-08" db="EMBL/GenBank/DDBJ databases">
        <title>Genome public.</title>
        <authorList>
            <person name="Liu C."/>
            <person name="Sun Q."/>
        </authorList>
    </citation>
    <scope>NUCLEOTIDE SEQUENCE [LARGE SCALE GENOMIC DNA]</scope>
    <source>
        <strain evidence="6 7">BX2</strain>
    </source>
</reference>
<protein>
    <submittedName>
        <fullName evidence="6">DUF1232 domain-containing protein</fullName>
    </submittedName>
</protein>
<keyword evidence="2" id="KW-0812">Transmembrane</keyword>